<keyword evidence="2 6" id="KW-0238">DNA-binding</keyword>
<organism evidence="6 7">
    <name type="scientific">Nocardiopsis metallicus</name>
    <dbReference type="NCBI Taxonomy" id="179819"/>
    <lineage>
        <taxon>Bacteria</taxon>
        <taxon>Bacillati</taxon>
        <taxon>Actinomycetota</taxon>
        <taxon>Actinomycetes</taxon>
        <taxon>Streptosporangiales</taxon>
        <taxon>Nocardiopsidaceae</taxon>
        <taxon>Nocardiopsis</taxon>
    </lineage>
</organism>
<feature type="region of interest" description="Disordered" evidence="4">
    <location>
        <begin position="333"/>
        <end position="355"/>
    </location>
</feature>
<sequence length="355" mass="38214">MDVLSDVISTVRTGQPRSARVEWYALWGMRFTGRESPAAAFQVVLQGSCWLLVDGGEPVQLGTGDVLFLPRGHEHSLTSDPSVAPLDLNCVDFLRDRGELMLPEPGEPVPNLTCSNEFPQPFQRFGATSVGDAASGEPTCVTVGGFYHAGPTRPHPLLTELPAVVHLPARVGQRSELPLAVGLLGRELGSHRPGGDTLVPHLLDMLIVYILRTYLEEAATEEGPGCGFAGALRDPAVHAAIQAVHLDPAHPWTVAELGERAGLSRAAFSRRFTALVGQSPLAYVTWWRLTTAGKLLRESDAPINAIATRVGYSSQFAFASAFKREFGRSPGRYREAARLDPPEGAFDPAPTEHSG</sequence>
<dbReference type="InterPro" id="IPR018060">
    <property type="entry name" value="HTH_AraC"/>
</dbReference>
<dbReference type="InterPro" id="IPR009057">
    <property type="entry name" value="Homeodomain-like_sf"/>
</dbReference>
<evidence type="ECO:0000313" key="6">
    <source>
        <dbReference type="EMBL" id="MBB5491566.1"/>
    </source>
</evidence>
<dbReference type="RefSeq" id="WP_184365231.1">
    <property type="nucleotide sequence ID" value="NZ_BAAAKM010000152.1"/>
</dbReference>
<dbReference type="Proteomes" id="UP000579647">
    <property type="component" value="Unassembled WGS sequence"/>
</dbReference>
<dbReference type="Pfam" id="PF12852">
    <property type="entry name" value="Cupin_6"/>
    <property type="match status" value="1"/>
</dbReference>
<comment type="caution">
    <text evidence="6">The sequence shown here is derived from an EMBL/GenBank/DDBJ whole genome shotgun (WGS) entry which is preliminary data.</text>
</comment>
<feature type="domain" description="HTH araC/xylS-type" evidence="5">
    <location>
        <begin position="238"/>
        <end position="336"/>
    </location>
</feature>
<dbReference type="AlphaFoldDB" id="A0A840WJ38"/>
<protein>
    <submittedName>
        <fullName evidence="6">AraC-like DNA-binding protein</fullName>
    </submittedName>
</protein>
<dbReference type="InterPro" id="IPR050204">
    <property type="entry name" value="AraC_XylS_family_regulators"/>
</dbReference>
<evidence type="ECO:0000313" key="7">
    <source>
        <dbReference type="Proteomes" id="UP000579647"/>
    </source>
</evidence>
<dbReference type="EMBL" id="JACHDO010000001">
    <property type="protein sequence ID" value="MBB5491566.1"/>
    <property type="molecule type" value="Genomic_DNA"/>
</dbReference>
<proteinExistence type="predicted"/>
<dbReference type="PROSITE" id="PS01124">
    <property type="entry name" value="HTH_ARAC_FAMILY_2"/>
    <property type="match status" value="1"/>
</dbReference>
<dbReference type="PRINTS" id="PR00032">
    <property type="entry name" value="HTHARAC"/>
</dbReference>
<dbReference type="GO" id="GO:0043565">
    <property type="term" value="F:sequence-specific DNA binding"/>
    <property type="evidence" value="ECO:0007669"/>
    <property type="project" value="InterPro"/>
</dbReference>
<dbReference type="Gene3D" id="2.60.120.10">
    <property type="entry name" value="Jelly Rolls"/>
    <property type="match status" value="1"/>
</dbReference>
<dbReference type="SMART" id="SM00342">
    <property type="entry name" value="HTH_ARAC"/>
    <property type="match status" value="1"/>
</dbReference>
<keyword evidence="1" id="KW-0805">Transcription regulation</keyword>
<dbReference type="Gene3D" id="1.10.10.60">
    <property type="entry name" value="Homeodomain-like"/>
    <property type="match status" value="2"/>
</dbReference>
<keyword evidence="3" id="KW-0804">Transcription</keyword>
<evidence type="ECO:0000259" key="5">
    <source>
        <dbReference type="PROSITE" id="PS01124"/>
    </source>
</evidence>
<dbReference type="SUPFAM" id="SSF46689">
    <property type="entry name" value="Homeodomain-like"/>
    <property type="match status" value="2"/>
</dbReference>
<dbReference type="PANTHER" id="PTHR46796">
    <property type="entry name" value="HTH-TYPE TRANSCRIPTIONAL ACTIVATOR RHAS-RELATED"/>
    <property type="match status" value="1"/>
</dbReference>
<dbReference type="InterPro" id="IPR011051">
    <property type="entry name" value="RmlC_Cupin_sf"/>
</dbReference>
<reference evidence="6 7" key="1">
    <citation type="submission" date="2020-08" db="EMBL/GenBank/DDBJ databases">
        <title>Sequencing the genomes of 1000 actinobacteria strains.</title>
        <authorList>
            <person name="Klenk H.-P."/>
        </authorList>
    </citation>
    <scope>NUCLEOTIDE SEQUENCE [LARGE SCALE GENOMIC DNA]</scope>
    <source>
        <strain evidence="6 7">DSM 44598</strain>
    </source>
</reference>
<accession>A0A840WJ38</accession>
<gene>
    <name evidence="6" type="ORF">HNR07_002703</name>
</gene>
<dbReference type="InterPro" id="IPR014710">
    <property type="entry name" value="RmlC-like_jellyroll"/>
</dbReference>
<name>A0A840WJ38_9ACTN</name>
<dbReference type="GO" id="GO:0003700">
    <property type="term" value="F:DNA-binding transcription factor activity"/>
    <property type="evidence" value="ECO:0007669"/>
    <property type="project" value="InterPro"/>
</dbReference>
<dbReference type="Pfam" id="PF12833">
    <property type="entry name" value="HTH_18"/>
    <property type="match status" value="1"/>
</dbReference>
<dbReference type="InterPro" id="IPR020449">
    <property type="entry name" value="Tscrpt_reg_AraC-type_HTH"/>
</dbReference>
<evidence type="ECO:0000256" key="4">
    <source>
        <dbReference type="SAM" id="MobiDB-lite"/>
    </source>
</evidence>
<evidence type="ECO:0000256" key="3">
    <source>
        <dbReference type="ARBA" id="ARBA00023163"/>
    </source>
</evidence>
<dbReference type="InterPro" id="IPR032783">
    <property type="entry name" value="AraC_lig"/>
</dbReference>
<dbReference type="PANTHER" id="PTHR46796:SF13">
    <property type="entry name" value="HTH-TYPE TRANSCRIPTIONAL ACTIVATOR RHAS"/>
    <property type="match status" value="1"/>
</dbReference>
<evidence type="ECO:0000256" key="2">
    <source>
        <dbReference type="ARBA" id="ARBA00023125"/>
    </source>
</evidence>
<evidence type="ECO:0000256" key="1">
    <source>
        <dbReference type="ARBA" id="ARBA00023015"/>
    </source>
</evidence>
<keyword evidence="7" id="KW-1185">Reference proteome</keyword>
<dbReference type="SUPFAM" id="SSF51182">
    <property type="entry name" value="RmlC-like cupins"/>
    <property type="match status" value="1"/>
</dbReference>